<feature type="compositionally biased region" description="Acidic residues" evidence="1">
    <location>
        <begin position="184"/>
        <end position="193"/>
    </location>
</feature>
<dbReference type="Proteomes" id="UP000317303">
    <property type="component" value="Unassembled WGS sequence"/>
</dbReference>
<evidence type="ECO:0000313" key="3">
    <source>
        <dbReference type="Proteomes" id="UP000317303"/>
    </source>
</evidence>
<gene>
    <name evidence="2" type="ORF">JD82_02655</name>
</gene>
<accession>A0A660CBW1</accession>
<protein>
    <submittedName>
        <fullName evidence="2">Uncharacterized protein</fullName>
    </submittedName>
</protein>
<feature type="region of interest" description="Disordered" evidence="1">
    <location>
        <begin position="118"/>
        <end position="200"/>
    </location>
</feature>
<organism evidence="2 3">
    <name type="scientific">Prauserella rugosa</name>
    <dbReference type="NCBI Taxonomy" id="43354"/>
    <lineage>
        <taxon>Bacteria</taxon>
        <taxon>Bacillati</taxon>
        <taxon>Actinomycetota</taxon>
        <taxon>Actinomycetes</taxon>
        <taxon>Pseudonocardiales</taxon>
        <taxon>Pseudonocardiaceae</taxon>
        <taxon>Prauserella</taxon>
    </lineage>
</organism>
<feature type="compositionally biased region" description="Basic and acidic residues" evidence="1">
    <location>
        <begin position="64"/>
        <end position="77"/>
    </location>
</feature>
<sequence length="200" mass="21771">MTDPNAWQTPQIREALAQLEEAEVGLDQRIAGAKELSRNTSQGGLSAEDIQQIEQHARSSAAPRELRELQQRIDRGDLSWNDISAGRFLDDPQVRAALEHGVDGMRAAYTMIQEGQDFDEIIEAGGPAVPGSASTPREDADDTDDTRDDPATNTSTGTNTGTGSTPEDRGPERDTRRPPRTSADTDEPDDDDYFGGSVFR</sequence>
<evidence type="ECO:0000313" key="2">
    <source>
        <dbReference type="EMBL" id="TWH20806.1"/>
    </source>
</evidence>
<dbReference type="AlphaFoldDB" id="A0A660CBW1"/>
<dbReference type="OrthoDB" id="3700158at2"/>
<dbReference type="EMBL" id="VLJV01000001">
    <property type="protein sequence ID" value="TWH20806.1"/>
    <property type="molecule type" value="Genomic_DNA"/>
</dbReference>
<feature type="region of interest" description="Disordered" evidence="1">
    <location>
        <begin position="55"/>
        <end position="83"/>
    </location>
</feature>
<feature type="compositionally biased region" description="Low complexity" evidence="1">
    <location>
        <begin position="151"/>
        <end position="165"/>
    </location>
</feature>
<evidence type="ECO:0000256" key="1">
    <source>
        <dbReference type="SAM" id="MobiDB-lite"/>
    </source>
</evidence>
<name>A0A660CBW1_9PSEU</name>
<reference evidence="2 3" key="1">
    <citation type="submission" date="2019-07" db="EMBL/GenBank/DDBJ databases">
        <title>R&amp;d 2014.</title>
        <authorList>
            <person name="Klenk H.-P."/>
        </authorList>
    </citation>
    <scope>NUCLEOTIDE SEQUENCE [LARGE SCALE GENOMIC DNA]</scope>
    <source>
        <strain evidence="2 3">DSM 43194</strain>
    </source>
</reference>
<dbReference type="RefSeq" id="WP_145600462.1">
    <property type="nucleotide sequence ID" value="NZ_JOIJ01000005.1"/>
</dbReference>
<comment type="caution">
    <text evidence="2">The sequence shown here is derived from an EMBL/GenBank/DDBJ whole genome shotgun (WGS) entry which is preliminary data.</text>
</comment>
<feature type="compositionally biased region" description="Basic and acidic residues" evidence="1">
    <location>
        <begin position="166"/>
        <end position="177"/>
    </location>
</feature>
<keyword evidence="3" id="KW-1185">Reference proteome</keyword>
<proteinExistence type="predicted"/>